<comment type="caution">
    <text evidence="8">The sequence shown here is derived from an EMBL/GenBank/DDBJ whole genome shotgun (WGS) entry which is preliminary data.</text>
</comment>
<feature type="non-terminal residue" evidence="8">
    <location>
        <position position="1"/>
    </location>
</feature>
<keyword evidence="4" id="KW-0862">Zinc</keyword>
<evidence type="ECO:0000256" key="4">
    <source>
        <dbReference type="ARBA" id="ARBA00022833"/>
    </source>
</evidence>
<keyword evidence="9" id="KW-1185">Reference proteome</keyword>
<evidence type="ECO:0000256" key="2">
    <source>
        <dbReference type="ARBA" id="ARBA00022723"/>
    </source>
</evidence>
<feature type="compositionally biased region" description="Basic residues" evidence="6">
    <location>
        <begin position="547"/>
        <end position="567"/>
    </location>
</feature>
<feature type="domain" description="PARP-type" evidence="7">
    <location>
        <begin position="652"/>
        <end position="719"/>
    </location>
</feature>
<dbReference type="InterPro" id="IPR001510">
    <property type="entry name" value="Znf_PARP"/>
</dbReference>
<keyword evidence="3" id="KW-0863">Zinc-finger</keyword>
<dbReference type="Gene3D" id="3.30.1740.10">
    <property type="entry name" value="Zinc finger, PARP-type"/>
    <property type="match status" value="1"/>
</dbReference>
<keyword evidence="2" id="KW-0479">Metal-binding</keyword>
<dbReference type="EMBL" id="CAXAMN010021692">
    <property type="protein sequence ID" value="CAK9062240.1"/>
    <property type="molecule type" value="Genomic_DNA"/>
</dbReference>
<reference evidence="8 9" key="1">
    <citation type="submission" date="2024-02" db="EMBL/GenBank/DDBJ databases">
        <authorList>
            <person name="Chen Y."/>
            <person name="Shah S."/>
            <person name="Dougan E. K."/>
            <person name="Thang M."/>
            <person name="Chan C."/>
        </authorList>
    </citation>
    <scope>NUCLEOTIDE SEQUENCE [LARGE SCALE GENOMIC DNA]</scope>
</reference>
<protein>
    <recommendedName>
        <fullName evidence="7">PARP-type domain-containing protein</fullName>
    </recommendedName>
</protein>
<organism evidence="8 9">
    <name type="scientific">Durusdinium trenchii</name>
    <dbReference type="NCBI Taxonomy" id="1381693"/>
    <lineage>
        <taxon>Eukaryota</taxon>
        <taxon>Sar</taxon>
        <taxon>Alveolata</taxon>
        <taxon>Dinophyceae</taxon>
        <taxon>Suessiales</taxon>
        <taxon>Symbiodiniaceae</taxon>
        <taxon>Durusdinium</taxon>
    </lineage>
</organism>
<name>A0ABP0NIL8_9DINO</name>
<comment type="subcellular location">
    <subcellularLocation>
        <location evidence="1">Nucleus</location>
    </subcellularLocation>
</comment>
<dbReference type="PROSITE" id="PS50064">
    <property type="entry name" value="ZF_PARP_2"/>
    <property type="match status" value="1"/>
</dbReference>
<feature type="region of interest" description="Disordered" evidence="6">
    <location>
        <begin position="539"/>
        <end position="586"/>
    </location>
</feature>
<evidence type="ECO:0000259" key="7">
    <source>
        <dbReference type="PROSITE" id="PS50064"/>
    </source>
</evidence>
<proteinExistence type="predicted"/>
<accession>A0ABP0NIL8</accession>
<dbReference type="SUPFAM" id="SSF57716">
    <property type="entry name" value="Glucocorticoid receptor-like (DNA-binding domain)"/>
    <property type="match status" value="1"/>
</dbReference>
<evidence type="ECO:0000313" key="8">
    <source>
        <dbReference type="EMBL" id="CAK9062240.1"/>
    </source>
</evidence>
<evidence type="ECO:0000313" key="9">
    <source>
        <dbReference type="Proteomes" id="UP001642484"/>
    </source>
</evidence>
<evidence type="ECO:0000256" key="6">
    <source>
        <dbReference type="SAM" id="MobiDB-lite"/>
    </source>
</evidence>
<evidence type="ECO:0000256" key="3">
    <source>
        <dbReference type="ARBA" id="ARBA00022771"/>
    </source>
</evidence>
<keyword evidence="5" id="KW-0539">Nucleus</keyword>
<dbReference type="InterPro" id="IPR036957">
    <property type="entry name" value="Znf_PARP_sf"/>
</dbReference>
<dbReference type="Proteomes" id="UP001642484">
    <property type="component" value="Unassembled WGS sequence"/>
</dbReference>
<evidence type="ECO:0000256" key="1">
    <source>
        <dbReference type="ARBA" id="ARBA00004123"/>
    </source>
</evidence>
<sequence length="739" mass="81692">VLGVKLAFNTTETSADNAAFFEKYKVGATMCRILPQTLQLLKKGTSVSAEVSSMIDTLLADNGVASSGSLTEDDLQVLVGGLMEADMNYALQNSIRRNMMIKTICQDNFARNAVVIDSLLQPSEVGINVLFSRTAILHELSNLGAAHPAFDECCQKSRAKFFRVVNGTLGKELMVRYRAILEKDLAESVEFGMDIGDCPEQLQLAFQLVIVGIADTWRRLVLDFQSLPFTLFSMAHYPTAAFLKEWENLHKRYAQHSCCVDCAFTAILLLNFPLTDFEGKPPHQQDMVCAEIKQLLLDISTFAPLSSDLVEIKHGVVQWAVSRLALNHQAEKDHPLWTSATQYGDSSGALRLSAIDVDTADESIQCFLDRCIHCTPGCTDPPPADFADQCVPYQCEQGSQSTASKMARALYYKLVDQKAKPGTLVCLCESFTSESYAYLLGVTQQRPLMQTFVHVTFKGNGDIHFICVDDVPEVSTSHQIFNLIAARTNNTEFTVDVQMWSCGMKWVDGHSLIAHAEAIVADFCLDSASLQRRQPEKVPMPFGLKTNRPRKKALRKEKTKQGPRAKKTLPVNLESESESQSDMESDIDLEAESNPIQPISDTMVMEAESAKEVAREIDATDEMKANLAEQFKAGELKPSTSFFSKTLGLDDAGFAASSRSICLACKRNIGKGDVRFSWYHSTLKPHSWVHSHCVAQLVESTGLRDRAISRLTEISQRAGGSQSGSLQAEAKTILRMLQC</sequence>
<gene>
    <name evidence="8" type="ORF">CCMP2556_LOCUS30604</name>
</gene>
<feature type="compositionally biased region" description="Acidic residues" evidence="6">
    <location>
        <begin position="575"/>
        <end position="586"/>
    </location>
</feature>
<evidence type="ECO:0000256" key="5">
    <source>
        <dbReference type="ARBA" id="ARBA00023242"/>
    </source>
</evidence>